<gene>
    <name evidence="6" type="ORF">M514_25466</name>
</gene>
<keyword evidence="3" id="KW-0548">Nucleotidyltransferase</keyword>
<dbReference type="EMBL" id="KL367597">
    <property type="protein sequence ID" value="KFD62343.1"/>
    <property type="molecule type" value="Genomic_DNA"/>
</dbReference>
<dbReference type="PANTHER" id="PTHR37984:SF5">
    <property type="entry name" value="PROTEIN NYNRIN-LIKE"/>
    <property type="match status" value="1"/>
</dbReference>
<evidence type="ECO:0000313" key="6">
    <source>
        <dbReference type="EMBL" id="KFD62343.1"/>
    </source>
</evidence>
<evidence type="ECO:0000256" key="4">
    <source>
        <dbReference type="ARBA" id="ARBA00023268"/>
    </source>
</evidence>
<evidence type="ECO:0000256" key="3">
    <source>
        <dbReference type="ARBA" id="ARBA00022918"/>
    </source>
</evidence>
<keyword evidence="2" id="KW-0378">Hydrolase</keyword>
<dbReference type="InterPro" id="IPR043502">
    <property type="entry name" value="DNA/RNA_pol_sf"/>
</dbReference>
<dbReference type="CDD" id="cd09274">
    <property type="entry name" value="RNase_HI_RT_Ty3"/>
    <property type="match status" value="1"/>
</dbReference>
<name>A0A085MYP7_9BILA</name>
<dbReference type="InterPro" id="IPR041577">
    <property type="entry name" value="RT_RNaseH_2"/>
</dbReference>
<feature type="non-terminal residue" evidence="6">
    <location>
        <position position="1"/>
    </location>
</feature>
<evidence type="ECO:0000256" key="2">
    <source>
        <dbReference type="ARBA" id="ARBA00022759"/>
    </source>
</evidence>
<dbReference type="GO" id="GO:0003964">
    <property type="term" value="F:RNA-directed DNA polymerase activity"/>
    <property type="evidence" value="ECO:0007669"/>
    <property type="project" value="UniProtKB-KW"/>
</dbReference>
<protein>
    <recommendedName>
        <fullName evidence="5">Reverse transcriptase/retrotransposon-derived protein RNase H-like domain-containing protein</fullName>
    </recommendedName>
</protein>
<dbReference type="FunFam" id="3.10.20.370:FF:000001">
    <property type="entry name" value="Retrovirus-related Pol polyprotein from transposon 17.6-like protein"/>
    <property type="match status" value="1"/>
</dbReference>
<dbReference type="InterPro" id="IPR050951">
    <property type="entry name" value="Retrovirus_Pol_polyprotein"/>
</dbReference>
<keyword evidence="1" id="KW-0540">Nuclease</keyword>
<dbReference type="InterPro" id="IPR043128">
    <property type="entry name" value="Rev_trsase/Diguanyl_cyclase"/>
</dbReference>
<dbReference type="SUPFAM" id="SSF56672">
    <property type="entry name" value="DNA/RNA polymerases"/>
    <property type="match status" value="1"/>
</dbReference>
<organism evidence="6">
    <name type="scientific">Trichuris suis</name>
    <name type="common">pig whipworm</name>
    <dbReference type="NCBI Taxonomy" id="68888"/>
    <lineage>
        <taxon>Eukaryota</taxon>
        <taxon>Metazoa</taxon>
        <taxon>Ecdysozoa</taxon>
        <taxon>Nematoda</taxon>
        <taxon>Enoplea</taxon>
        <taxon>Dorylaimia</taxon>
        <taxon>Trichinellida</taxon>
        <taxon>Trichuridae</taxon>
        <taxon>Trichuris</taxon>
    </lineage>
</organism>
<keyword evidence="3" id="KW-0808">Transferase</keyword>
<keyword evidence="3" id="KW-0695">RNA-directed DNA polymerase</keyword>
<dbReference type="AlphaFoldDB" id="A0A085MYP7"/>
<dbReference type="PANTHER" id="PTHR37984">
    <property type="entry name" value="PROTEIN CBG26694"/>
    <property type="match status" value="1"/>
</dbReference>
<dbReference type="Proteomes" id="UP000030758">
    <property type="component" value="Unassembled WGS sequence"/>
</dbReference>
<dbReference type="Gene3D" id="3.30.70.270">
    <property type="match status" value="2"/>
</dbReference>
<keyword evidence="2" id="KW-0255">Endonuclease</keyword>
<reference evidence="6" key="1">
    <citation type="journal article" date="2014" name="Nat. Genet.">
        <title>Genome and transcriptome of the porcine whipworm Trichuris suis.</title>
        <authorList>
            <person name="Jex A.R."/>
            <person name="Nejsum P."/>
            <person name="Schwarz E.M."/>
            <person name="Hu L."/>
            <person name="Young N.D."/>
            <person name="Hall R.S."/>
            <person name="Korhonen P.K."/>
            <person name="Liao S."/>
            <person name="Thamsborg S."/>
            <person name="Xia J."/>
            <person name="Xu P."/>
            <person name="Wang S."/>
            <person name="Scheerlinck J.P."/>
            <person name="Hofmann A."/>
            <person name="Sternberg P.W."/>
            <person name="Wang J."/>
            <person name="Gasser R.B."/>
        </authorList>
    </citation>
    <scope>NUCLEOTIDE SEQUENCE [LARGE SCALE GENOMIC DNA]</scope>
    <source>
        <strain evidence="6">DCEP-RM93F</strain>
    </source>
</reference>
<evidence type="ECO:0000259" key="5">
    <source>
        <dbReference type="Pfam" id="PF17919"/>
    </source>
</evidence>
<evidence type="ECO:0000256" key="1">
    <source>
        <dbReference type="ARBA" id="ARBA00022722"/>
    </source>
</evidence>
<feature type="domain" description="Reverse transcriptase/retrotransposon-derived protein RNase H-like" evidence="5">
    <location>
        <begin position="110"/>
        <end position="204"/>
    </location>
</feature>
<sequence>LRNYDLGELLRRLTKHGIVINADKCVFGAPQVEFPGFLVCAQGMKPLPAKVQAILDYPFPKTYQELRYFVAMLNFYRRFLPGSALTQSILQNYLRGSKKADHRSLCLDRAARTAFSRCKQSLANAPLLYHPSPNCTLALTVDASDIAIGAGLQQWKNKAWQPLGFLSKKLSPAQQKYSTYDRELTAPYMSVKYFRHMLEGPSFILYTDHKPLTFAFTKKSNNDTPRQVRYLDFIGQYTTDIRHITGAANVVADGLSRI</sequence>
<proteinExistence type="predicted"/>
<dbReference type="GO" id="GO:0004519">
    <property type="term" value="F:endonuclease activity"/>
    <property type="evidence" value="ECO:0007669"/>
    <property type="project" value="UniProtKB-KW"/>
</dbReference>
<keyword evidence="4" id="KW-0511">Multifunctional enzyme</keyword>
<dbReference type="Pfam" id="PF17919">
    <property type="entry name" value="RT_RNaseH_2"/>
    <property type="match status" value="1"/>
</dbReference>
<accession>A0A085MYP7</accession>